<dbReference type="InterPro" id="IPR011008">
    <property type="entry name" value="Dimeric_a/b-barrel"/>
</dbReference>
<proteinExistence type="predicted"/>
<dbReference type="SUPFAM" id="SSF54909">
    <property type="entry name" value="Dimeric alpha+beta barrel"/>
    <property type="match status" value="1"/>
</dbReference>
<dbReference type="InterPro" id="IPR007138">
    <property type="entry name" value="ABM_dom"/>
</dbReference>
<comment type="caution">
    <text evidence="2">The sequence shown here is derived from an EMBL/GenBank/DDBJ whole genome shotgun (WGS) entry which is preliminary data.</text>
</comment>
<dbReference type="AlphaFoldDB" id="A0A2W6IWK4"/>
<evidence type="ECO:0000313" key="2">
    <source>
        <dbReference type="EMBL" id="PZS88275.1"/>
    </source>
</evidence>
<reference evidence="2 3" key="1">
    <citation type="submission" date="2016-05" db="EMBL/GenBank/DDBJ databases">
        <authorList>
            <person name="Lavstsen T."/>
            <person name="Jespersen J.S."/>
        </authorList>
    </citation>
    <scope>NUCLEOTIDE SEQUENCE [LARGE SCALE GENOMIC DNA]</scope>
    <source>
        <strain evidence="2 3">SM-5815</strain>
    </source>
</reference>
<dbReference type="Proteomes" id="UP000249614">
    <property type="component" value="Unassembled WGS sequence"/>
</dbReference>
<dbReference type="EMBL" id="LXXM01000215">
    <property type="protein sequence ID" value="PZS88275.1"/>
    <property type="molecule type" value="Genomic_DNA"/>
</dbReference>
<evidence type="ECO:0000313" key="3">
    <source>
        <dbReference type="Proteomes" id="UP000249614"/>
    </source>
</evidence>
<name>A0A2W6IWK4_STEMA</name>
<protein>
    <recommendedName>
        <fullName evidence="1">ABM domain-containing protein</fullName>
    </recommendedName>
</protein>
<dbReference type="Gene3D" id="3.30.70.100">
    <property type="match status" value="1"/>
</dbReference>
<sequence>MHPASSVLELAVFTVKPHARADMPMLREQLRQAIAQFPGLIDYQPFSPMDGDDRFVDIAHWQDLASAQAVAQAFAGGDARFAPYMSAIDELQLMQHFLPG</sequence>
<dbReference type="Pfam" id="PF03992">
    <property type="entry name" value="ABM"/>
    <property type="match status" value="1"/>
</dbReference>
<accession>A0A2W6IWK4</accession>
<organism evidence="2 3">
    <name type="scientific">Stenotrophomonas maltophilia</name>
    <name type="common">Pseudomonas maltophilia</name>
    <name type="synonym">Xanthomonas maltophilia</name>
    <dbReference type="NCBI Taxonomy" id="40324"/>
    <lineage>
        <taxon>Bacteria</taxon>
        <taxon>Pseudomonadati</taxon>
        <taxon>Pseudomonadota</taxon>
        <taxon>Gammaproteobacteria</taxon>
        <taxon>Lysobacterales</taxon>
        <taxon>Lysobacteraceae</taxon>
        <taxon>Stenotrophomonas</taxon>
        <taxon>Stenotrophomonas maltophilia group</taxon>
    </lineage>
</organism>
<gene>
    <name evidence="2" type="ORF">A7X83_01500</name>
</gene>
<feature type="domain" description="ABM" evidence="1">
    <location>
        <begin position="9"/>
        <end position="69"/>
    </location>
</feature>
<evidence type="ECO:0000259" key="1">
    <source>
        <dbReference type="Pfam" id="PF03992"/>
    </source>
</evidence>